<name>A0A391NW96_9EUKA</name>
<dbReference type="Proteomes" id="UP000265618">
    <property type="component" value="Unassembled WGS sequence"/>
</dbReference>
<keyword evidence="2" id="KW-1185">Reference proteome</keyword>
<dbReference type="EMBL" id="BDIP01008692">
    <property type="protein sequence ID" value="GCA64820.1"/>
    <property type="molecule type" value="Genomic_DNA"/>
</dbReference>
<dbReference type="OrthoDB" id="3166274at2759"/>
<protein>
    <recommendedName>
        <fullName evidence="3">SET domain-containing protein</fullName>
    </recommendedName>
</protein>
<proteinExistence type="predicted"/>
<dbReference type="AlphaFoldDB" id="A0A391NW96"/>
<evidence type="ECO:0008006" key="3">
    <source>
        <dbReference type="Google" id="ProtNLM"/>
    </source>
</evidence>
<dbReference type="SUPFAM" id="SSF82199">
    <property type="entry name" value="SET domain"/>
    <property type="match status" value="1"/>
</dbReference>
<reference evidence="1 2" key="1">
    <citation type="journal article" date="2018" name="PLoS ONE">
        <title>The draft genome of Kipferlia bialata reveals reductive genome evolution in fornicate parasites.</title>
        <authorList>
            <person name="Tanifuji G."/>
            <person name="Takabayashi S."/>
            <person name="Kume K."/>
            <person name="Takagi M."/>
            <person name="Nakayama T."/>
            <person name="Kamikawa R."/>
            <person name="Inagaki Y."/>
            <person name="Hashimoto T."/>
        </authorList>
    </citation>
    <scope>NUCLEOTIDE SEQUENCE [LARGE SCALE GENOMIC DNA]</scope>
    <source>
        <strain evidence="1">NY0173</strain>
    </source>
</reference>
<gene>
    <name evidence="1" type="ORF">KIPB_015468</name>
</gene>
<accession>A0A391NW96</accession>
<evidence type="ECO:0000313" key="2">
    <source>
        <dbReference type="Proteomes" id="UP000265618"/>
    </source>
</evidence>
<evidence type="ECO:0000313" key="1">
    <source>
        <dbReference type="EMBL" id="GCA64820.1"/>
    </source>
</evidence>
<organism evidence="1 2">
    <name type="scientific">Kipferlia bialata</name>
    <dbReference type="NCBI Taxonomy" id="797122"/>
    <lineage>
        <taxon>Eukaryota</taxon>
        <taxon>Metamonada</taxon>
        <taxon>Carpediemonas-like organisms</taxon>
        <taxon>Kipferlia</taxon>
    </lineage>
</organism>
<dbReference type="InterPro" id="IPR046341">
    <property type="entry name" value="SET_dom_sf"/>
</dbReference>
<comment type="caution">
    <text evidence="1">The sequence shown here is derived from an EMBL/GenBank/DDBJ whole genome shotgun (WGS) entry which is preliminary data.</text>
</comment>
<sequence length="69" mass="7964">MGIPNDPRFALVDIPGKGRGLVASREFKRGEMIMVEKPMFLLSPVCVLYIFFVHKPMECSFRDDIRTLF</sequence>